<organism evidence="2 3">
    <name type="scientific">Blepharisma stoltei</name>
    <dbReference type="NCBI Taxonomy" id="1481888"/>
    <lineage>
        <taxon>Eukaryota</taxon>
        <taxon>Sar</taxon>
        <taxon>Alveolata</taxon>
        <taxon>Ciliophora</taxon>
        <taxon>Postciliodesmatophora</taxon>
        <taxon>Heterotrichea</taxon>
        <taxon>Heterotrichida</taxon>
        <taxon>Blepharismidae</taxon>
        <taxon>Blepharisma</taxon>
    </lineage>
</organism>
<evidence type="ECO:0000313" key="3">
    <source>
        <dbReference type="Proteomes" id="UP001162131"/>
    </source>
</evidence>
<gene>
    <name evidence="2" type="ORF">BSTOLATCC_MIC23513</name>
</gene>
<dbReference type="AlphaFoldDB" id="A0AAU9J0N8"/>
<reference evidence="2" key="1">
    <citation type="submission" date="2021-09" db="EMBL/GenBank/DDBJ databases">
        <authorList>
            <consortium name="AG Swart"/>
            <person name="Singh M."/>
            <person name="Singh A."/>
            <person name="Seah K."/>
            <person name="Emmerich C."/>
        </authorList>
    </citation>
    <scope>NUCLEOTIDE SEQUENCE</scope>
    <source>
        <strain evidence="2">ATCC30299</strain>
    </source>
</reference>
<dbReference type="EMBL" id="CAJZBQ010000022">
    <property type="protein sequence ID" value="CAG9319305.1"/>
    <property type="molecule type" value="Genomic_DNA"/>
</dbReference>
<evidence type="ECO:0000313" key="2">
    <source>
        <dbReference type="EMBL" id="CAG9319305.1"/>
    </source>
</evidence>
<keyword evidence="3" id="KW-1185">Reference proteome</keyword>
<comment type="caution">
    <text evidence="2">The sequence shown here is derived from an EMBL/GenBank/DDBJ whole genome shotgun (WGS) entry which is preliminary data.</text>
</comment>
<keyword evidence="1" id="KW-0472">Membrane</keyword>
<evidence type="ECO:0000256" key="1">
    <source>
        <dbReference type="SAM" id="Phobius"/>
    </source>
</evidence>
<keyword evidence="1" id="KW-0812">Transmembrane</keyword>
<feature type="transmembrane region" description="Helical" evidence="1">
    <location>
        <begin position="7"/>
        <end position="25"/>
    </location>
</feature>
<dbReference type="Proteomes" id="UP001162131">
    <property type="component" value="Unassembled WGS sequence"/>
</dbReference>
<feature type="transmembrane region" description="Helical" evidence="1">
    <location>
        <begin position="70"/>
        <end position="95"/>
    </location>
</feature>
<accession>A0AAU9J0N8</accession>
<sequence>MILFRRKWVSAVYIPFTNLKLVYFWRNFYYAWLGRKYAHVTTTYTLNKNYWKILTFRMRGWNNPAWDREIFISAYWTAIIAVSIFCSAVCICAIIDYSSSNYCWAWEANTITAIDRACD</sequence>
<proteinExistence type="predicted"/>
<keyword evidence="1" id="KW-1133">Transmembrane helix</keyword>
<name>A0AAU9J0N8_9CILI</name>
<protein>
    <submittedName>
        <fullName evidence="2">Uncharacterized protein</fullName>
    </submittedName>
</protein>